<gene>
    <name evidence="5" type="ORF">CTZ24_12705</name>
    <name evidence="4" type="ORF">Q3404_13795</name>
</gene>
<dbReference type="InterPro" id="IPR050832">
    <property type="entry name" value="Bact_Acetyltransf"/>
</dbReference>
<evidence type="ECO:0000313" key="5">
    <source>
        <dbReference type="EMBL" id="QGR07232.1"/>
    </source>
</evidence>
<dbReference type="PANTHER" id="PTHR43877">
    <property type="entry name" value="AMINOALKYLPHOSPHONATE N-ACETYLTRANSFERASE-RELATED-RELATED"/>
    <property type="match status" value="1"/>
</dbReference>
<reference evidence="6" key="1">
    <citation type="submission" date="2017-11" db="EMBL/GenBank/DDBJ databases">
        <title>Genome sequence of Pantoea sp. MSR2.</title>
        <authorList>
            <person name="Nascimento F.X."/>
        </authorList>
    </citation>
    <scope>NUCLEOTIDE SEQUENCE [LARGE SCALE GENOMIC DNA]</scope>
    <source>
        <strain evidence="6">MSR2</strain>
    </source>
</reference>
<dbReference type="KEGG" id="ppho:CTZ24_12705"/>
<evidence type="ECO:0000256" key="1">
    <source>
        <dbReference type="ARBA" id="ARBA00022679"/>
    </source>
</evidence>
<proteinExistence type="predicted"/>
<reference evidence="4" key="3">
    <citation type="submission" date="2023-07" db="EMBL/GenBank/DDBJ databases">
        <title>The extreme plant-growth-promoting properties of Pantoea phytobeneficialis PF55 revealed by functional and genomic analysis.</title>
        <authorList>
            <person name="Nascimento F.X."/>
            <person name="Marcio R.J."/>
        </authorList>
    </citation>
    <scope>NUCLEOTIDE SEQUENCE</scope>
    <source>
        <strain evidence="4">PF55</strain>
    </source>
</reference>
<dbReference type="Proteomes" id="UP001171299">
    <property type="component" value="Unassembled WGS sequence"/>
</dbReference>
<dbReference type="GO" id="GO:0016747">
    <property type="term" value="F:acyltransferase activity, transferring groups other than amino-acyl groups"/>
    <property type="evidence" value="ECO:0007669"/>
    <property type="project" value="InterPro"/>
</dbReference>
<organism evidence="5 6">
    <name type="scientific">Pantoea phytobeneficialis</name>
    <dbReference type="NCBI Taxonomy" id="2052056"/>
    <lineage>
        <taxon>Bacteria</taxon>
        <taxon>Pseudomonadati</taxon>
        <taxon>Pseudomonadota</taxon>
        <taxon>Gammaproteobacteria</taxon>
        <taxon>Enterobacterales</taxon>
        <taxon>Erwiniaceae</taxon>
        <taxon>Pantoea</taxon>
    </lineage>
</organism>
<evidence type="ECO:0000259" key="3">
    <source>
        <dbReference type="PROSITE" id="PS51186"/>
    </source>
</evidence>
<dbReference type="InterPro" id="IPR000182">
    <property type="entry name" value="GNAT_dom"/>
</dbReference>
<dbReference type="EMBL" id="JAUOOM010000012">
    <property type="protein sequence ID" value="MDO6407643.1"/>
    <property type="molecule type" value="Genomic_DNA"/>
</dbReference>
<dbReference type="Gene3D" id="3.40.630.30">
    <property type="match status" value="1"/>
</dbReference>
<accession>A0AAP9H6C7</accession>
<evidence type="ECO:0000256" key="2">
    <source>
        <dbReference type="ARBA" id="ARBA00023315"/>
    </source>
</evidence>
<dbReference type="Proteomes" id="UP000424872">
    <property type="component" value="Chromosome"/>
</dbReference>
<evidence type="ECO:0000313" key="6">
    <source>
        <dbReference type="Proteomes" id="UP000424872"/>
    </source>
</evidence>
<name>A0AAP9H6C7_9GAMM</name>
<dbReference type="Pfam" id="PF00583">
    <property type="entry name" value="Acetyltransf_1"/>
    <property type="match status" value="1"/>
</dbReference>
<evidence type="ECO:0000313" key="7">
    <source>
        <dbReference type="Proteomes" id="UP001171299"/>
    </source>
</evidence>
<sequence length="150" mass="17345">MQILPLNEVPQFAEQITDWLWQAFGAGTTREFYASIVQSSLNGADFPVTFVALDAGRAVGTVGFWRCDLISRQDLYPWLAALYIDENARGQGVSQALQQHVIHYARQRGYNRLWLWSTFAGYYERFGWQFAGEALEYPHTRVRLYQKKLS</sequence>
<dbReference type="EC" id="2.3.1.-" evidence="4"/>
<feature type="domain" description="N-acetyltransferase" evidence="3">
    <location>
        <begin position="1"/>
        <end position="150"/>
    </location>
</feature>
<dbReference type="AlphaFoldDB" id="A0AAP9H6C7"/>
<protein>
    <submittedName>
        <fullName evidence="5">GNAT family N-acetyltransferase</fullName>
        <ecNumber evidence="4">2.3.1.-</ecNumber>
    </submittedName>
</protein>
<keyword evidence="1 4" id="KW-0808">Transferase</keyword>
<keyword evidence="2 4" id="KW-0012">Acyltransferase</keyword>
<keyword evidence="7" id="KW-1185">Reference proteome</keyword>
<dbReference type="RefSeq" id="WP_208723694.1">
    <property type="nucleotide sequence ID" value="NZ_CP024636.1"/>
</dbReference>
<dbReference type="CDD" id="cd04301">
    <property type="entry name" value="NAT_SF"/>
    <property type="match status" value="1"/>
</dbReference>
<dbReference type="PANTHER" id="PTHR43877:SF2">
    <property type="entry name" value="AMINOALKYLPHOSPHONATE N-ACETYLTRANSFERASE-RELATED"/>
    <property type="match status" value="1"/>
</dbReference>
<reference evidence="5" key="2">
    <citation type="journal article" date="2020" name="Environ. Microbiol.">
        <title>The extreme plant-growth-promoting properties of Pantoea phytobeneficialis MSR2 revealed by functional and genomic analysis.</title>
        <authorList>
            <person name="Nascimento F.X."/>
            <person name="Hernandez A.G."/>
            <person name="Glick B.R."/>
            <person name="Rossi M.J."/>
        </authorList>
    </citation>
    <scope>NUCLEOTIDE SEQUENCE</scope>
    <source>
        <strain evidence="5">MSR2</strain>
    </source>
</reference>
<dbReference type="SUPFAM" id="SSF55729">
    <property type="entry name" value="Acyl-CoA N-acyltransferases (Nat)"/>
    <property type="match status" value="1"/>
</dbReference>
<dbReference type="EMBL" id="CP024636">
    <property type="protein sequence ID" value="QGR07232.1"/>
    <property type="molecule type" value="Genomic_DNA"/>
</dbReference>
<evidence type="ECO:0000313" key="4">
    <source>
        <dbReference type="EMBL" id="MDO6407643.1"/>
    </source>
</evidence>
<dbReference type="PROSITE" id="PS51186">
    <property type="entry name" value="GNAT"/>
    <property type="match status" value="1"/>
</dbReference>
<dbReference type="InterPro" id="IPR016181">
    <property type="entry name" value="Acyl_CoA_acyltransferase"/>
</dbReference>